<dbReference type="EMBL" id="LVLJ01002675">
    <property type="protein sequence ID" value="OAE24155.1"/>
    <property type="molecule type" value="Genomic_DNA"/>
</dbReference>
<gene>
    <name evidence="1" type="ORF">AXG93_2752s1700</name>
</gene>
<sequence>MPNSSCHVTRVRRRIRHPANVKRAQGSRPSILKLTDSDREGQIVGVNTNQVKICIYVIGAQMDFQLWLLETRNGSVGDDDDCPSFVGQSVDEGVEQKVQVLAASSSALPRVAEEHVEAKKYAE</sequence>
<protein>
    <submittedName>
        <fullName evidence="1">Uncharacterized protein</fullName>
    </submittedName>
</protein>
<evidence type="ECO:0000313" key="2">
    <source>
        <dbReference type="Proteomes" id="UP000077202"/>
    </source>
</evidence>
<dbReference type="Proteomes" id="UP000077202">
    <property type="component" value="Unassembled WGS sequence"/>
</dbReference>
<evidence type="ECO:0000313" key="1">
    <source>
        <dbReference type="EMBL" id="OAE24155.1"/>
    </source>
</evidence>
<proteinExistence type="predicted"/>
<accession>A0A176VVJ5</accession>
<keyword evidence="2" id="KW-1185">Reference proteome</keyword>
<dbReference type="AlphaFoldDB" id="A0A176VVJ5"/>
<comment type="caution">
    <text evidence="1">The sequence shown here is derived from an EMBL/GenBank/DDBJ whole genome shotgun (WGS) entry which is preliminary data.</text>
</comment>
<organism evidence="1 2">
    <name type="scientific">Marchantia polymorpha subsp. ruderalis</name>
    <dbReference type="NCBI Taxonomy" id="1480154"/>
    <lineage>
        <taxon>Eukaryota</taxon>
        <taxon>Viridiplantae</taxon>
        <taxon>Streptophyta</taxon>
        <taxon>Embryophyta</taxon>
        <taxon>Marchantiophyta</taxon>
        <taxon>Marchantiopsida</taxon>
        <taxon>Marchantiidae</taxon>
        <taxon>Marchantiales</taxon>
        <taxon>Marchantiaceae</taxon>
        <taxon>Marchantia</taxon>
    </lineage>
</organism>
<name>A0A176VVJ5_MARPO</name>
<reference evidence="1" key="1">
    <citation type="submission" date="2016-03" db="EMBL/GenBank/DDBJ databases">
        <title>Mechanisms controlling the formation of the plant cell surface in tip-growing cells are functionally conserved among land plants.</title>
        <authorList>
            <person name="Honkanen S."/>
            <person name="Jones V.A."/>
            <person name="Morieri G."/>
            <person name="Champion C."/>
            <person name="Hetherington A.J."/>
            <person name="Kelly S."/>
            <person name="Saint-Marcoux D."/>
            <person name="Proust H."/>
            <person name="Prescott H."/>
            <person name="Dolan L."/>
        </authorList>
    </citation>
    <scope>NUCLEOTIDE SEQUENCE [LARGE SCALE GENOMIC DNA]</scope>
    <source>
        <tissue evidence="1">Whole gametophyte</tissue>
    </source>
</reference>